<dbReference type="RefSeq" id="WP_074640310.1">
    <property type="nucleotide sequence ID" value="NZ_FNBL01000001.1"/>
</dbReference>
<evidence type="ECO:0000256" key="5">
    <source>
        <dbReference type="ARBA" id="ARBA00022729"/>
    </source>
</evidence>
<evidence type="ECO:0000256" key="7">
    <source>
        <dbReference type="ARBA" id="ARBA00023237"/>
    </source>
</evidence>
<sequence>MKNTSILALACAVTATGAFAGGIDRSGQSIAPIFEDGSYLEFSFGSVNPTVSGVQTGTYNDGTTVVPGLGQSSGNMVESYTSVGAAYKTDLNDKFSVALIFDQPFGADVNYSFADSPAPYAYTGSTASIDSNSLTAVLRYKINDRISVLGGVREVTSKGKVALSNGYTMNTTTETDWGYVIGAAYEIPDIALRAALTYNSEITHDFTTTENGIFDSPMETRLPQSVNLDFQTGIAADTLLMASVRWAEWTAFDISPTAYVANAGDALVDYDDDTISYSLGVGRRFNDKLSGSIMVGYEKSTGGYSGNLGPTDGYASLGLGLKYQITEQTAISGGVRYVWIGDAETENPTLPGTTFGEFTGNDATAFGIKVSHSF</sequence>
<keyword evidence="7" id="KW-0998">Cell outer membrane</keyword>
<dbReference type="GO" id="GO:0015483">
    <property type="term" value="F:long-chain fatty acid transporting porin activity"/>
    <property type="evidence" value="ECO:0007669"/>
    <property type="project" value="TreeGrafter"/>
</dbReference>
<dbReference type="Proteomes" id="UP000182284">
    <property type="component" value="Unassembled WGS sequence"/>
</dbReference>
<proteinExistence type="inferred from homology"/>
<organism evidence="9 10">
    <name type="scientific">Celeribacter baekdonensis</name>
    <dbReference type="NCBI Taxonomy" id="875171"/>
    <lineage>
        <taxon>Bacteria</taxon>
        <taxon>Pseudomonadati</taxon>
        <taxon>Pseudomonadota</taxon>
        <taxon>Alphaproteobacteria</taxon>
        <taxon>Rhodobacterales</taxon>
        <taxon>Roseobacteraceae</taxon>
        <taxon>Celeribacter</taxon>
    </lineage>
</organism>
<comment type="subcellular location">
    <subcellularLocation>
        <location evidence="1">Cell outer membrane</location>
        <topology evidence="1">Multi-pass membrane protein</topology>
    </subcellularLocation>
</comment>
<reference evidence="9 10" key="1">
    <citation type="submission" date="2016-10" db="EMBL/GenBank/DDBJ databases">
        <authorList>
            <person name="de Groot N.N."/>
        </authorList>
    </citation>
    <scope>NUCLEOTIDE SEQUENCE [LARGE SCALE GENOMIC DNA]</scope>
    <source>
        <strain evidence="9 10">DSM 27375</strain>
    </source>
</reference>
<evidence type="ECO:0000256" key="2">
    <source>
        <dbReference type="ARBA" id="ARBA00008163"/>
    </source>
</evidence>
<dbReference type="AlphaFoldDB" id="A0A1G7FWE6"/>
<dbReference type="Gene3D" id="2.40.160.60">
    <property type="entry name" value="Outer membrane protein transport protein (OMPP1/FadL/TodX)"/>
    <property type="match status" value="1"/>
</dbReference>
<keyword evidence="5 8" id="KW-0732">Signal</keyword>
<evidence type="ECO:0000256" key="6">
    <source>
        <dbReference type="ARBA" id="ARBA00023136"/>
    </source>
</evidence>
<evidence type="ECO:0000313" key="9">
    <source>
        <dbReference type="EMBL" id="SDE80223.1"/>
    </source>
</evidence>
<feature type="signal peptide" evidence="8">
    <location>
        <begin position="1"/>
        <end position="20"/>
    </location>
</feature>
<evidence type="ECO:0000256" key="3">
    <source>
        <dbReference type="ARBA" id="ARBA00022452"/>
    </source>
</evidence>
<evidence type="ECO:0000313" key="10">
    <source>
        <dbReference type="Proteomes" id="UP000182284"/>
    </source>
</evidence>
<dbReference type="PANTHER" id="PTHR35093:SF8">
    <property type="entry name" value="OUTER MEMBRANE PROTEIN NMB0088-RELATED"/>
    <property type="match status" value="1"/>
</dbReference>
<protein>
    <submittedName>
        <fullName evidence="9">Long-chain fatty acid transport protein</fullName>
    </submittedName>
</protein>
<keyword evidence="6" id="KW-0472">Membrane</keyword>
<dbReference type="SUPFAM" id="SSF56935">
    <property type="entry name" value="Porins"/>
    <property type="match status" value="1"/>
</dbReference>
<name>A0A1G7FWE6_9RHOB</name>
<evidence type="ECO:0000256" key="1">
    <source>
        <dbReference type="ARBA" id="ARBA00004571"/>
    </source>
</evidence>
<feature type="chain" id="PRO_5010267005" evidence="8">
    <location>
        <begin position="21"/>
        <end position="374"/>
    </location>
</feature>
<accession>A0A1G7FWE6</accession>
<gene>
    <name evidence="9" type="ORF">SAMN04488117_101274</name>
</gene>
<dbReference type="InterPro" id="IPR005017">
    <property type="entry name" value="OMPP1/FadL/TodX"/>
</dbReference>
<comment type="similarity">
    <text evidence="2">Belongs to the OmpP1/FadL family.</text>
</comment>
<dbReference type="PANTHER" id="PTHR35093">
    <property type="entry name" value="OUTER MEMBRANE PROTEIN NMB0088-RELATED"/>
    <property type="match status" value="1"/>
</dbReference>
<dbReference type="GO" id="GO:0009279">
    <property type="term" value="C:cell outer membrane"/>
    <property type="evidence" value="ECO:0007669"/>
    <property type="project" value="UniProtKB-SubCell"/>
</dbReference>
<evidence type="ECO:0000256" key="4">
    <source>
        <dbReference type="ARBA" id="ARBA00022692"/>
    </source>
</evidence>
<dbReference type="OrthoDB" id="6679728at2"/>
<evidence type="ECO:0000256" key="8">
    <source>
        <dbReference type="SAM" id="SignalP"/>
    </source>
</evidence>
<dbReference type="Pfam" id="PF03349">
    <property type="entry name" value="Toluene_X"/>
    <property type="match status" value="1"/>
</dbReference>
<dbReference type="EMBL" id="FNBL01000001">
    <property type="protein sequence ID" value="SDE80223.1"/>
    <property type="molecule type" value="Genomic_DNA"/>
</dbReference>
<keyword evidence="4" id="KW-0812">Transmembrane</keyword>
<keyword evidence="3" id="KW-1134">Transmembrane beta strand</keyword>